<dbReference type="SUPFAM" id="SSF54565">
    <property type="entry name" value="Ribosomal protein S16"/>
    <property type="match status" value="1"/>
</dbReference>
<keyword evidence="1" id="KW-0689">Ribosomal protein</keyword>
<evidence type="ECO:0000256" key="2">
    <source>
        <dbReference type="ARBA" id="ARBA00023274"/>
    </source>
</evidence>
<dbReference type="InterPro" id="IPR023803">
    <property type="entry name" value="Ribosomal_bS16_dom_sf"/>
</dbReference>
<dbReference type="InterPro" id="IPR000307">
    <property type="entry name" value="Ribosomal_bS16"/>
</dbReference>
<protein>
    <recommendedName>
        <fullName evidence="4">30S ribosomal protein S16</fullName>
    </recommendedName>
</protein>
<proteinExistence type="inferred from homology"/>
<evidence type="ECO:0000256" key="1">
    <source>
        <dbReference type="ARBA" id="ARBA00022980"/>
    </source>
</evidence>
<accession>A0A382P5Z2</accession>
<dbReference type="GO" id="GO:0006412">
    <property type="term" value="P:translation"/>
    <property type="evidence" value="ECO:0007669"/>
    <property type="project" value="InterPro"/>
</dbReference>
<dbReference type="Gene3D" id="3.30.1320.10">
    <property type="match status" value="1"/>
</dbReference>
<dbReference type="GO" id="GO:0005737">
    <property type="term" value="C:cytoplasm"/>
    <property type="evidence" value="ECO:0007669"/>
    <property type="project" value="UniProtKB-ARBA"/>
</dbReference>
<sequence length="83" mass="9523">MVTIRLSRTGSKKKPFYHVVVTDSRNKRDGRLIERLGFYNPLATGQDIPMKLDIERINYWVSQGAQTSDRVARLIKDNVSEAT</sequence>
<keyword evidence="2" id="KW-0687">Ribonucleoprotein</keyword>
<dbReference type="GO" id="GO:0015935">
    <property type="term" value="C:small ribosomal subunit"/>
    <property type="evidence" value="ECO:0007669"/>
    <property type="project" value="TreeGrafter"/>
</dbReference>
<evidence type="ECO:0000313" key="3">
    <source>
        <dbReference type="EMBL" id="SVC68793.1"/>
    </source>
</evidence>
<dbReference type="Pfam" id="PF00886">
    <property type="entry name" value="Ribosomal_S16"/>
    <property type="match status" value="1"/>
</dbReference>
<dbReference type="PANTHER" id="PTHR12919:SF20">
    <property type="entry name" value="SMALL RIBOSOMAL SUBUNIT PROTEIN BS16M"/>
    <property type="match status" value="1"/>
</dbReference>
<dbReference type="HAMAP" id="MF_00385">
    <property type="entry name" value="Ribosomal_bS16"/>
    <property type="match status" value="1"/>
</dbReference>
<dbReference type="GO" id="GO:0003735">
    <property type="term" value="F:structural constituent of ribosome"/>
    <property type="evidence" value="ECO:0007669"/>
    <property type="project" value="InterPro"/>
</dbReference>
<organism evidence="3">
    <name type="scientific">marine metagenome</name>
    <dbReference type="NCBI Taxonomy" id="408172"/>
    <lineage>
        <taxon>unclassified sequences</taxon>
        <taxon>metagenomes</taxon>
        <taxon>ecological metagenomes</taxon>
    </lineage>
</organism>
<reference evidence="3" key="1">
    <citation type="submission" date="2018-05" db="EMBL/GenBank/DDBJ databases">
        <authorList>
            <person name="Lanie J.A."/>
            <person name="Ng W.-L."/>
            <person name="Kazmierczak K.M."/>
            <person name="Andrzejewski T.M."/>
            <person name="Davidsen T.M."/>
            <person name="Wayne K.J."/>
            <person name="Tettelin H."/>
            <person name="Glass J.I."/>
            <person name="Rusch D."/>
            <person name="Podicherti R."/>
            <person name="Tsui H.-C.T."/>
            <person name="Winkler M.E."/>
        </authorList>
    </citation>
    <scope>NUCLEOTIDE SEQUENCE</scope>
</reference>
<evidence type="ECO:0008006" key="4">
    <source>
        <dbReference type="Google" id="ProtNLM"/>
    </source>
</evidence>
<gene>
    <name evidence="3" type="ORF">METZ01_LOCUS321647</name>
</gene>
<dbReference type="NCBIfam" id="TIGR00002">
    <property type="entry name" value="S16"/>
    <property type="match status" value="1"/>
</dbReference>
<name>A0A382P5Z2_9ZZZZ</name>
<dbReference type="AlphaFoldDB" id="A0A382P5Z2"/>
<dbReference type="EMBL" id="UINC01105107">
    <property type="protein sequence ID" value="SVC68793.1"/>
    <property type="molecule type" value="Genomic_DNA"/>
</dbReference>
<dbReference type="PANTHER" id="PTHR12919">
    <property type="entry name" value="30S RIBOSOMAL PROTEIN S16"/>
    <property type="match status" value="1"/>
</dbReference>